<organism evidence="3 4">
    <name type="scientific">Neonectria magnoliae</name>
    <dbReference type="NCBI Taxonomy" id="2732573"/>
    <lineage>
        <taxon>Eukaryota</taxon>
        <taxon>Fungi</taxon>
        <taxon>Dikarya</taxon>
        <taxon>Ascomycota</taxon>
        <taxon>Pezizomycotina</taxon>
        <taxon>Sordariomycetes</taxon>
        <taxon>Hypocreomycetidae</taxon>
        <taxon>Hypocreales</taxon>
        <taxon>Nectriaceae</taxon>
        <taxon>Neonectria</taxon>
    </lineage>
</organism>
<evidence type="ECO:0000313" key="3">
    <source>
        <dbReference type="EMBL" id="KAK7431845.1"/>
    </source>
</evidence>
<feature type="compositionally biased region" description="Polar residues" evidence="1">
    <location>
        <begin position="324"/>
        <end position="338"/>
    </location>
</feature>
<dbReference type="EMBL" id="JAZAVK010000008">
    <property type="protein sequence ID" value="KAK7431845.1"/>
    <property type="molecule type" value="Genomic_DNA"/>
</dbReference>
<protein>
    <recommendedName>
        <fullName evidence="5">C2H2-type domain-containing protein</fullName>
    </recommendedName>
</protein>
<feature type="compositionally biased region" description="Polar residues" evidence="1">
    <location>
        <begin position="67"/>
        <end position="79"/>
    </location>
</feature>
<keyword evidence="2" id="KW-0472">Membrane</keyword>
<evidence type="ECO:0000256" key="1">
    <source>
        <dbReference type="SAM" id="MobiDB-lite"/>
    </source>
</evidence>
<feature type="compositionally biased region" description="Polar residues" evidence="1">
    <location>
        <begin position="234"/>
        <end position="247"/>
    </location>
</feature>
<feature type="region of interest" description="Disordered" evidence="1">
    <location>
        <begin position="189"/>
        <end position="247"/>
    </location>
</feature>
<feature type="transmembrane region" description="Helical" evidence="2">
    <location>
        <begin position="851"/>
        <end position="872"/>
    </location>
</feature>
<gene>
    <name evidence="3" type="ORF">QQZ08_001463</name>
</gene>
<evidence type="ECO:0008006" key="5">
    <source>
        <dbReference type="Google" id="ProtNLM"/>
    </source>
</evidence>
<keyword evidence="2" id="KW-1133">Transmembrane helix</keyword>
<evidence type="ECO:0000313" key="4">
    <source>
        <dbReference type="Proteomes" id="UP001498421"/>
    </source>
</evidence>
<dbReference type="PANTHER" id="PTHR38166">
    <property type="entry name" value="C2H2-TYPE DOMAIN-CONTAINING PROTEIN-RELATED"/>
    <property type="match status" value="1"/>
</dbReference>
<keyword evidence="2" id="KW-0812">Transmembrane</keyword>
<sequence>MISQYTNHSFDSDYLTRRFSNDTALRSASVVESISTRPSSIVSTATSGDFTGRVSNHARRGSPWKRNVSSSSVLSTNRASPGPRPEVDLDEHPVPLLPSAVTAWPSRSVDHYIDGLAYSVSDQVTAAGRMAQRRRAKSRRSEMLEEELPHTFESIEDPGRQRPGVCVESSLEPARESILSIIEEGYSDAGCSTSEAAPMQHHASGEHVDRGSLSTSRHPSTRETRSCFGIDNMTEPTSGGSRSLTLTPATSIAGHTDLDDPEAHEMSEDNESISNFTDETDETFYEAFVATSLDPSLLPAALALKDHIASLVLAKVTNWARSYSPGQEAQGTSHNSASGADFGGGRANDATGRDGAGKKREFDERNPGGSDRGNGDDQDKRRKTEAAPTKEGVARMEANLACPFLKGHPDRKWPRCQKGWPSVHRIKEHVYKAHQLPIRCDRCFKQFNKEAELKYHHREDDRCEVVDPPQDVLGIDEETRRNLRSRANARNGTQEEKWRHMYRIIFPNVKDSDIPSPHYDLQALELPISSETRAQYRRFLRQEIPPRLKFSLFQSGANVTKLYALVDVFVPKITCEDATVLAPKSTGPRYAQKFREYKFVSESCNNSGVVLDVCQEPKYGNLPLSLGETYRLCQPAPRAYTVHRVNCSGINDTFESNSDSPATWSAYIEPNDVRYAITAAQFTINDSDLLSVDLVKSGCIICKIGYGIETSNATLDLMTGSVALSPAREKMTSLRNLSSNAFAEMIWKNLEQPVESLVVGDKVPTLKPTADPTSGPVPGAEVALFQLIYAQLRRPTDLEPLYQRSVLKNASISVLEGVAREFARQLLLVPESGNAVAQGMETQKRLHTRRLAVWIMAAGFCVLALVCLLLLWTTQPVAWVPAISGSIAHHAAILANSPNA</sequence>
<dbReference type="Proteomes" id="UP001498421">
    <property type="component" value="Unassembled WGS sequence"/>
</dbReference>
<feature type="region of interest" description="Disordered" evidence="1">
    <location>
        <begin position="44"/>
        <end position="89"/>
    </location>
</feature>
<keyword evidence="4" id="KW-1185">Reference proteome</keyword>
<name>A0ABR1IF41_9HYPO</name>
<dbReference type="Gene3D" id="3.30.160.60">
    <property type="entry name" value="Classic Zinc Finger"/>
    <property type="match status" value="1"/>
</dbReference>
<comment type="caution">
    <text evidence="3">The sequence shown here is derived from an EMBL/GenBank/DDBJ whole genome shotgun (WGS) entry which is preliminary data.</text>
</comment>
<feature type="compositionally biased region" description="Basic and acidic residues" evidence="1">
    <location>
        <begin position="351"/>
        <end position="366"/>
    </location>
</feature>
<feature type="region of interest" description="Disordered" evidence="1">
    <location>
        <begin position="324"/>
        <end position="394"/>
    </location>
</feature>
<dbReference type="PANTHER" id="PTHR38166:SF1">
    <property type="entry name" value="C2H2-TYPE DOMAIN-CONTAINING PROTEIN"/>
    <property type="match status" value="1"/>
</dbReference>
<accession>A0ABR1IF41</accession>
<evidence type="ECO:0000256" key="2">
    <source>
        <dbReference type="SAM" id="Phobius"/>
    </source>
</evidence>
<reference evidence="3 4" key="1">
    <citation type="journal article" date="2025" name="Microbiol. Resour. Announc.">
        <title>Draft genome sequences for Neonectria magnoliae and Neonectria punicea, canker pathogens of Liriodendron tulipifera and Acer saccharum in West Virginia.</title>
        <authorList>
            <person name="Petronek H.M."/>
            <person name="Kasson M.T."/>
            <person name="Metheny A.M."/>
            <person name="Stauder C.M."/>
            <person name="Lovett B."/>
            <person name="Lynch S.C."/>
            <person name="Garnas J.R."/>
            <person name="Kasson L.R."/>
            <person name="Stajich J.E."/>
        </authorList>
    </citation>
    <scope>NUCLEOTIDE SEQUENCE [LARGE SCALE GENOMIC DNA]</scope>
    <source>
        <strain evidence="3 4">NRRL 64651</strain>
    </source>
</reference>
<feature type="compositionally biased region" description="Basic and acidic residues" evidence="1">
    <location>
        <begin position="373"/>
        <end position="385"/>
    </location>
</feature>
<proteinExistence type="predicted"/>